<evidence type="ECO:0000256" key="4">
    <source>
        <dbReference type="ARBA" id="ARBA00022617"/>
    </source>
</evidence>
<accession>A0A9P4V0Q2</accession>
<keyword evidence="4 12" id="KW-0349">Heme</keyword>
<dbReference type="PANTHER" id="PTHR24305:SF230">
    <property type="entry name" value="P450, PUTATIVE (EUROFUNG)-RELATED"/>
    <property type="match status" value="1"/>
</dbReference>
<gene>
    <name evidence="15" type="ORF">EJ04DRAFT_544644</name>
</gene>
<evidence type="ECO:0000256" key="12">
    <source>
        <dbReference type="PIRSR" id="PIRSR602401-1"/>
    </source>
</evidence>
<dbReference type="GO" id="GO:0009403">
    <property type="term" value="P:toxin biosynthetic process"/>
    <property type="evidence" value="ECO:0007669"/>
    <property type="project" value="UniProtKB-ARBA"/>
</dbReference>
<dbReference type="SUPFAM" id="SSF48264">
    <property type="entry name" value="Cytochrome P450"/>
    <property type="match status" value="1"/>
</dbReference>
<dbReference type="FunFam" id="1.10.630.10:FF:000047">
    <property type="entry name" value="Cytochrome P450 monooxygenase"/>
    <property type="match status" value="1"/>
</dbReference>
<reference evidence="15" key="1">
    <citation type="journal article" date="2020" name="Stud. Mycol.">
        <title>101 Dothideomycetes genomes: a test case for predicting lifestyles and emergence of pathogens.</title>
        <authorList>
            <person name="Haridas S."/>
            <person name="Albert R."/>
            <person name="Binder M."/>
            <person name="Bloem J."/>
            <person name="Labutti K."/>
            <person name="Salamov A."/>
            <person name="Andreopoulos B."/>
            <person name="Baker S."/>
            <person name="Barry K."/>
            <person name="Bills G."/>
            <person name="Bluhm B."/>
            <person name="Cannon C."/>
            <person name="Castanera R."/>
            <person name="Culley D."/>
            <person name="Daum C."/>
            <person name="Ezra D."/>
            <person name="Gonzalez J."/>
            <person name="Henrissat B."/>
            <person name="Kuo A."/>
            <person name="Liang C."/>
            <person name="Lipzen A."/>
            <person name="Lutzoni F."/>
            <person name="Magnuson J."/>
            <person name="Mondo S."/>
            <person name="Nolan M."/>
            <person name="Ohm R."/>
            <person name="Pangilinan J."/>
            <person name="Park H.-J."/>
            <person name="Ramirez L."/>
            <person name="Alfaro M."/>
            <person name="Sun H."/>
            <person name="Tritt A."/>
            <person name="Yoshinaga Y."/>
            <person name="Zwiers L.-H."/>
            <person name="Turgeon B."/>
            <person name="Goodwin S."/>
            <person name="Spatafora J."/>
            <person name="Crous P."/>
            <person name="Grigoriev I."/>
        </authorList>
    </citation>
    <scope>NUCLEOTIDE SEQUENCE</scope>
    <source>
        <strain evidence="15">CBS 125425</strain>
    </source>
</reference>
<keyword evidence="8 13" id="KW-0560">Oxidoreductase</keyword>
<dbReference type="PROSITE" id="PS00086">
    <property type="entry name" value="CYTOCHROME_P450"/>
    <property type="match status" value="1"/>
</dbReference>
<keyword evidence="16" id="KW-1185">Reference proteome</keyword>
<dbReference type="InterPro" id="IPR002401">
    <property type="entry name" value="Cyt_P450_E_grp-I"/>
</dbReference>
<dbReference type="Pfam" id="PF00067">
    <property type="entry name" value="p450"/>
    <property type="match status" value="1"/>
</dbReference>
<keyword evidence="7 14" id="KW-1133">Transmembrane helix</keyword>
<keyword evidence="10 13" id="KW-0503">Monooxygenase</keyword>
<dbReference type="InterPro" id="IPR001128">
    <property type="entry name" value="Cyt_P450"/>
</dbReference>
<comment type="cofactor">
    <cofactor evidence="1 12">
        <name>heme</name>
        <dbReference type="ChEBI" id="CHEBI:30413"/>
    </cofactor>
</comment>
<evidence type="ECO:0000256" key="13">
    <source>
        <dbReference type="RuleBase" id="RU000461"/>
    </source>
</evidence>
<evidence type="ECO:0000256" key="11">
    <source>
        <dbReference type="ARBA" id="ARBA00023136"/>
    </source>
</evidence>
<dbReference type="InterPro" id="IPR036396">
    <property type="entry name" value="Cyt_P450_sf"/>
</dbReference>
<evidence type="ECO:0000256" key="8">
    <source>
        <dbReference type="ARBA" id="ARBA00023002"/>
    </source>
</evidence>
<evidence type="ECO:0000256" key="10">
    <source>
        <dbReference type="ARBA" id="ARBA00023033"/>
    </source>
</evidence>
<name>A0A9P4V0Q2_9PLEO</name>
<feature type="transmembrane region" description="Helical" evidence="14">
    <location>
        <begin position="9"/>
        <end position="30"/>
    </location>
</feature>
<evidence type="ECO:0000256" key="1">
    <source>
        <dbReference type="ARBA" id="ARBA00001971"/>
    </source>
</evidence>
<dbReference type="GO" id="GO:0005506">
    <property type="term" value="F:iron ion binding"/>
    <property type="evidence" value="ECO:0007669"/>
    <property type="project" value="InterPro"/>
</dbReference>
<sequence>MALEVLRKVLAGIAIFLIATLSYALLYGLYNIFLHPLRKIPGPLLRRAYAWPNHLDAIYGVLTFNLNSIHKKYGPIVRVGPNELSYTDSRAYKPIYASHSQSTEGFSEMKKNPEFEMMKVEGVTNILAGDVVDHARFRKMFSHSFSEKGIREMQPRIRGYVDQLVQGLKDAATSGPVDVVKWYNWTTFDLIGDLAFGESFHCIRNQETDPWIAAIFGSVKFLPIATAIEDYGLGTLLKLLMPRHLLEMQARNAESARKKMRKRIQKGAGQYDFWDNAIQKSNFEKGTGMTEAEMVSNSYILALGGSETTATALSGVTYLLLKHPNVLKELNAEVRGAFKSEEDIDLVSVGRLEYMLGTLNEAVRLYPPTPSVGNRIVPPGGAQIIDKWVPGGTSVQVQTYSTLRSLSNFARPEDFCPERWLSSAPAEFAKDDRAAFQPFSSGPRNCIGRNLAYAELRLILAKVCWNFDMKLDEEKCSSWMESQKIFILWEKTPLWVNLTPVQR</sequence>
<evidence type="ECO:0000256" key="14">
    <source>
        <dbReference type="SAM" id="Phobius"/>
    </source>
</evidence>
<comment type="similarity">
    <text evidence="3 13">Belongs to the cytochrome P450 family.</text>
</comment>
<dbReference type="InterPro" id="IPR050121">
    <property type="entry name" value="Cytochrome_P450_monoxygenase"/>
</dbReference>
<dbReference type="Gene3D" id="1.10.630.10">
    <property type="entry name" value="Cytochrome P450"/>
    <property type="match status" value="1"/>
</dbReference>
<evidence type="ECO:0000313" key="16">
    <source>
        <dbReference type="Proteomes" id="UP000799444"/>
    </source>
</evidence>
<keyword evidence="9 12" id="KW-0408">Iron</keyword>
<dbReference type="PRINTS" id="PR00463">
    <property type="entry name" value="EP450I"/>
</dbReference>
<dbReference type="AlphaFoldDB" id="A0A9P4V0Q2"/>
<evidence type="ECO:0000256" key="9">
    <source>
        <dbReference type="ARBA" id="ARBA00023004"/>
    </source>
</evidence>
<evidence type="ECO:0000256" key="6">
    <source>
        <dbReference type="ARBA" id="ARBA00022723"/>
    </source>
</evidence>
<evidence type="ECO:0000313" key="15">
    <source>
        <dbReference type="EMBL" id="KAF2732406.1"/>
    </source>
</evidence>
<dbReference type="OrthoDB" id="1470350at2759"/>
<protein>
    <submittedName>
        <fullName evidence="15">Cytochrome P450</fullName>
    </submittedName>
</protein>
<evidence type="ECO:0000256" key="5">
    <source>
        <dbReference type="ARBA" id="ARBA00022692"/>
    </source>
</evidence>
<dbReference type="GO" id="GO:0016020">
    <property type="term" value="C:membrane"/>
    <property type="evidence" value="ECO:0007669"/>
    <property type="project" value="UniProtKB-SubCell"/>
</dbReference>
<organism evidence="15 16">
    <name type="scientific">Polyplosphaeria fusca</name>
    <dbReference type="NCBI Taxonomy" id="682080"/>
    <lineage>
        <taxon>Eukaryota</taxon>
        <taxon>Fungi</taxon>
        <taxon>Dikarya</taxon>
        <taxon>Ascomycota</taxon>
        <taxon>Pezizomycotina</taxon>
        <taxon>Dothideomycetes</taxon>
        <taxon>Pleosporomycetidae</taxon>
        <taxon>Pleosporales</taxon>
        <taxon>Tetraplosphaeriaceae</taxon>
        <taxon>Polyplosphaeria</taxon>
    </lineage>
</organism>
<dbReference type="CDD" id="cd11058">
    <property type="entry name" value="CYP60B-like"/>
    <property type="match status" value="1"/>
</dbReference>
<dbReference type="GO" id="GO:0004497">
    <property type="term" value="F:monooxygenase activity"/>
    <property type="evidence" value="ECO:0007669"/>
    <property type="project" value="UniProtKB-KW"/>
</dbReference>
<dbReference type="Proteomes" id="UP000799444">
    <property type="component" value="Unassembled WGS sequence"/>
</dbReference>
<proteinExistence type="inferred from homology"/>
<dbReference type="GO" id="GO:0020037">
    <property type="term" value="F:heme binding"/>
    <property type="evidence" value="ECO:0007669"/>
    <property type="project" value="InterPro"/>
</dbReference>
<comment type="caution">
    <text evidence="15">The sequence shown here is derived from an EMBL/GenBank/DDBJ whole genome shotgun (WGS) entry which is preliminary data.</text>
</comment>
<keyword evidence="6 12" id="KW-0479">Metal-binding</keyword>
<keyword evidence="11 14" id="KW-0472">Membrane</keyword>
<keyword evidence="5 14" id="KW-0812">Transmembrane</keyword>
<dbReference type="PANTHER" id="PTHR24305">
    <property type="entry name" value="CYTOCHROME P450"/>
    <property type="match status" value="1"/>
</dbReference>
<comment type="subcellular location">
    <subcellularLocation>
        <location evidence="2">Membrane</location>
        <topology evidence="2">Single-pass membrane protein</topology>
    </subcellularLocation>
</comment>
<evidence type="ECO:0000256" key="7">
    <source>
        <dbReference type="ARBA" id="ARBA00022989"/>
    </source>
</evidence>
<feature type="binding site" description="axial binding residue" evidence="12">
    <location>
        <position position="446"/>
    </location>
    <ligand>
        <name>heme</name>
        <dbReference type="ChEBI" id="CHEBI:30413"/>
    </ligand>
    <ligandPart>
        <name>Fe</name>
        <dbReference type="ChEBI" id="CHEBI:18248"/>
    </ligandPart>
</feature>
<dbReference type="EMBL" id="ML996177">
    <property type="protein sequence ID" value="KAF2732406.1"/>
    <property type="molecule type" value="Genomic_DNA"/>
</dbReference>
<evidence type="ECO:0000256" key="2">
    <source>
        <dbReference type="ARBA" id="ARBA00004167"/>
    </source>
</evidence>
<dbReference type="GO" id="GO:0016705">
    <property type="term" value="F:oxidoreductase activity, acting on paired donors, with incorporation or reduction of molecular oxygen"/>
    <property type="evidence" value="ECO:0007669"/>
    <property type="project" value="InterPro"/>
</dbReference>
<dbReference type="PRINTS" id="PR00385">
    <property type="entry name" value="P450"/>
</dbReference>
<evidence type="ECO:0000256" key="3">
    <source>
        <dbReference type="ARBA" id="ARBA00010617"/>
    </source>
</evidence>
<dbReference type="InterPro" id="IPR017972">
    <property type="entry name" value="Cyt_P450_CS"/>
</dbReference>